<dbReference type="SUPFAM" id="SSF81296">
    <property type="entry name" value="E set domains"/>
    <property type="match status" value="1"/>
</dbReference>
<name>B6K5S5_SCHJY</name>
<keyword evidence="4" id="KW-1185">Reference proteome</keyword>
<evidence type="ECO:0000313" key="4">
    <source>
        <dbReference type="Proteomes" id="UP000001744"/>
    </source>
</evidence>
<sequence length="446" mass="50698">MVLDNRVNVSYEAESSNRNSTFRRRLFNKISLKKSAKRKDTANTKLPDENCLTNCDTHYQVPHLKLRLWEPRTAEDTYNAMSKMKPHLSRKQAYLDSLLKVPEQTDDHVRLSLTVTQKPLKNGELVHGYISFSLSASVPFFLQAINLDFYGQAQLHKEKSFIFLSCSQNFIRSNDANLPVELLEYAQNITEHGVYMKTPCNVNIPFTFKIPEEVGPGTFQYNVVNISYAFSASLVWTQLGDKEHFVRLTYPKRVVPRVDSDIVCASNTIVCEAPESSSEKRRLTLIRASIPRSVFTCAQSVPVTVYINNSCHQKVHHLKVELLETVAISTTTKAPKNYSEERNGNVSQTLKTKTLSSVTIHCGHDNQVLIKETGTCFSLEIPFHCRSIEFKNRFALAYSLKITARTRLRQRLASVRFPLTILGEPVEEADFNTESENPMISDPPTL</sequence>
<dbReference type="InterPro" id="IPR050357">
    <property type="entry name" value="Arrestin_domain-protein"/>
</dbReference>
<accession>B6K5S5</accession>
<dbReference type="OMA" id="EPCKFSF"/>
<protein>
    <submittedName>
        <fullName evidence="2">Arrestin</fullName>
    </submittedName>
</protein>
<dbReference type="AlphaFoldDB" id="B6K5S5"/>
<gene>
    <name evidence="3" type="primary">mug170</name>
    <name evidence="2" type="ORF">SJAG_04051</name>
</gene>
<evidence type="ECO:0000259" key="1">
    <source>
        <dbReference type="SMART" id="SM01017"/>
    </source>
</evidence>
<dbReference type="Proteomes" id="UP000001744">
    <property type="component" value="Unassembled WGS sequence"/>
</dbReference>
<dbReference type="Pfam" id="PF02752">
    <property type="entry name" value="Arrestin_C"/>
    <property type="match status" value="1"/>
</dbReference>
<proteinExistence type="predicted"/>
<dbReference type="PANTHER" id="PTHR11188">
    <property type="entry name" value="ARRESTIN DOMAIN CONTAINING PROTEIN"/>
    <property type="match status" value="1"/>
</dbReference>
<dbReference type="Gene3D" id="2.60.40.640">
    <property type="match status" value="2"/>
</dbReference>
<dbReference type="VEuPathDB" id="FungiDB:SJAG_04051"/>
<dbReference type="SMART" id="SM01017">
    <property type="entry name" value="Arrestin_C"/>
    <property type="match status" value="1"/>
</dbReference>
<dbReference type="RefSeq" id="XP_002175172.1">
    <property type="nucleotide sequence ID" value="XM_002175136.2"/>
</dbReference>
<dbReference type="STRING" id="402676.B6K5S5"/>
<dbReference type="HOGENOM" id="CLU_614173_0_0_1"/>
<evidence type="ECO:0000313" key="3">
    <source>
        <dbReference type="JaponicusDB" id="SJAG_04051"/>
    </source>
</evidence>
<dbReference type="InterPro" id="IPR011022">
    <property type="entry name" value="Arrestin_C-like"/>
</dbReference>
<dbReference type="EMBL" id="KE651167">
    <property type="protein sequence ID" value="EEB08879.1"/>
    <property type="molecule type" value="Genomic_DNA"/>
</dbReference>
<dbReference type="InterPro" id="IPR014752">
    <property type="entry name" value="Arrestin-like_C"/>
</dbReference>
<dbReference type="JaponicusDB" id="SJAG_04051">
    <property type="gene designation" value="mug170"/>
</dbReference>
<dbReference type="GeneID" id="7047574"/>
<feature type="domain" description="Arrestin C-terminal-like" evidence="1">
    <location>
        <begin position="280"/>
        <end position="426"/>
    </location>
</feature>
<dbReference type="InterPro" id="IPR014756">
    <property type="entry name" value="Ig_E-set"/>
</dbReference>
<evidence type="ECO:0000313" key="2">
    <source>
        <dbReference type="EMBL" id="EEB08879.1"/>
    </source>
</evidence>
<dbReference type="PANTHER" id="PTHR11188:SF17">
    <property type="entry name" value="FI21816P1"/>
    <property type="match status" value="1"/>
</dbReference>
<reference evidence="2 4" key="1">
    <citation type="journal article" date="2011" name="Science">
        <title>Comparative functional genomics of the fission yeasts.</title>
        <authorList>
            <person name="Rhind N."/>
            <person name="Chen Z."/>
            <person name="Yassour M."/>
            <person name="Thompson D.A."/>
            <person name="Haas B.J."/>
            <person name="Habib N."/>
            <person name="Wapinski I."/>
            <person name="Roy S."/>
            <person name="Lin M.F."/>
            <person name="Heiman D.I."/>
            <person name="Young S.K."/>
            <person name="Furuya K."/>
            <person name="Guo Y."/>
            <person name="Pidoux A."/>
            <person name="Chen H.M."/>
            <person name="Robbertse B."/>
            <person name="Goldberg J.M."/>
            <person name="Aoki K."/>
            <person name="Bayne E.H."/>
            <person name="Berlin A.M."/>
            <person name="Desjardins C.A."/>
            <person name="Dobbs E."/>
            <person name="Dukaj L."/>
            <person name="Fan L."/>
            <person name="FitzGerald M.G."/>
            <person name="French C."/>
            <person name="Gujja S."/>
            <person name="Hansen K."/>
            <person name="Keifenheim D."/>
            <person name="Levin J.Z."/>
            <person name="Mosher R.A."/>
            <person name="Mueller C.A."/>
            <person name="Pfiffner J."/>
            <person name="Priest M."/>
            <person name="Russ C."/>
            <person name="Smialowska A."/>
            <person name="Swoboda P."/>
            <person name="Sykes S.M."/>
            <person name="Vaughn M."/>
            <person name="Vengrova S."/>
            <person name="Yoder R."/>
            <person name="Zeng Q."/>
            <person name="Allshire R."/>
            <person name="Baulcombe D."/>
            <person name="Birren B.W."/>
            <person name="Brown W."/>
            <person name="Ekwall K."/>
            <person name="Kellis M."/>
            <person name="Leatherwood J."/>
            <person name="Levin H."/>
            <person name="Margalit H."/>
            <person name="Martienssen R."/>
            <person name="Nieduszynski C.A."/>
            <person name="Spatafora J.W."/>
            <person name="Friedman N."/>
            <person name="Dalgaard J.Z."/>
            <person name="Baumann P."/>
            <person name="Niki H."/>
            <person name="Regev A."/>
            <person name="Nusbaum C."/>
        </authorList>
    </citation>
    <scope>NUCLEOTIDE SEQUENCE [LARGE SCALE GENOMIC DNA]</scope>
    <source>
        <strain evidence="4">yFS275 / FY16936</strain>
    </source>
</reference>
<organism evidence="2 4">
    <name type="scientific">Schizosaccharomyces japonicus (strain yFS275 / FY16936)</name>
    <name type="common">Fission yeast</name>
    <dbReference type="NCBI Taxonomy" id="402676"/>
    <lineage>
        <taxon>Eukaryota</taxon>
        <taxon>Fungi</taxon>
        <taxon>Dikarya</taxon>
        <taxon>Ascomycota</taxon>
        <taxon>Taphrinomycotina</taxon>
        <taxon>Schizosaccharomycetes</taxon>
        <taxon>Schizosaccharomycetales</taxon>
        <taxon>Schizosaccharomycetaceae</taxon>
        <taxon>Schizosaccharomyces</taxon>
    </lineage>
</organism>